<evidence type="ECO:0000313" key="2">
    <source>
        <dbReference type="EMBL" id="GJE29683.1"/>
    </source>
</evidence>
<dbReference type="Proteomes" id="UP001055156">
    <property type="component" value="Unassembled WGS sequence"/>
</dbReference>
<keyword evidence="3" id="KW-1185">Reference proteome</keyword>
<gene>
    <name evidence="2" type="ORF">LKMONMHP_4567</name>
</gene>
<accession>A0ABQ4TEJ0</accession>
<comment type="caution">
    <text evidence="2">The sequence shown here is derived from an EMBL/GenBank/DDBJ whole genome shotgun (WGS) entry which is preliminary data.</text>
</comment>
<proteinExistence type="predicted"/>
<dbReference type="Pfam" id="PF21834">
    <property type="entry name" value="DUF6894"/>
    <property type="match status" value="1"/>
</dbReference>
<name>A0ABQ4TEJ0_METOR</name>
<reference evidence="2" key="2">
    <citation type="submission" date="2021-08" db="EMBL/GenBank/DDBJ databases">
        <authorList>
            <person name="Tani A."/>
            <person name="Ola A."/>
            <person name="Ogura Y."/>
            <person name="Katsura K."/>
            <person name="Hayashi T."/>
        </authorList>
    </citation>
    <scope>NUCLEOTIDE SEQUENCE</scope>
    <source>
        <strain evidence="2">NBRC 15689</strain>
    </source>
</reference>
<evidence type="ECO:0000313" key="3">
    <source>
        <dbReference type="Proteomes" id="UP001055156"/>
    </source>
</evidence>
<dbReference type="RefSeq" id="WP_238314738.1">
    <property type="nucleotide sequence ID" value="NZ_BPQV01000018.1"/>
</dbReference>
<evidence type="ECO:0000259" key="1">
    <source>
        <dbReference type="Pfam" id="PF21834"/>
    </source>
</evidence>
<sequence length="76" mass="8356">MPRFFFDIEDGVFVRDEEGLELDGQDAIRREAAKAITAIASDAAQGGAFPTLVLTVRDMADQTVLRVRLVCSIEDL</sequence>
<reference evidence="2" key="1">
    <citation type="journal article" date="2021" name="Front. Microbiol.">
        <title>Comprehensive Comparative Genomics and Phenotyping of Methylobacterium Species.</title>
        <authorList>
            <person name="Alessa O."/>
            <person name="Ogura Y."/>
            <person name="Fujitani Y."/>
            <person name="Takami H."/>
            <person name="Hayashi T."/>
            <person name="Sahin N."/>
            <person name="Tani A."/>
        </authorList>
    </citation>
    <scope>NUCLEOTIDE SEQUENCE</scope>
    <source>
        <strain evidence="2">NBRC 15689</strain>
    </source>
</reference>
<protein>
    <recommendedName>
        <fullName evidence="1">DUF6894 domain-containing protein</fullName>
    </recommendedName>
</protein>
<dbReference type="InterPro" id="IPR054189">
    <property type="entry name" value="DUF6894"/>
</dbReference>
<organism evidence="2 3">
    <name type="scientific">Methylobacterium organophilum</name>
    <dbReference type="NCBI Taxonomy" id="410"/>
    <lineage>
        <taxon>Bacteria</taxon>
        <taxon>Pseudomonadati</taxon>
        <taxon>Pseudomonadota</taxon>
        <taxon>Alphaproteobacteria</taxon>
        <taxon>Hyphomicrobiales</taxon>
        <taxon>Methylobacteriaceae</taxon>
        <taxon>Methylobacterium</taxon>
    </lineage>
</organism>
<feature type="domain" description="DUF6894" evidence="1">
    <location>
        <begin position="3"/>
        <end position="69"/>
    </location>
</feature>
<dbReference type="EMBL" id="BPQV01000018">
    <property type="protein sequence ID" value="GJE29683.1"/>
    <property type="molecule type" value="Genomic_DNA"/>
</dbReference>